<evidence type="ECO:0000256" key="7">
    <source>
        <dbReference type="RuleBase" id="RU363032"/>
    </source>
</evidence>
<feature type="transmembrane region" description="Helical" evidence="7">
    <location>
        <begin position="140"/>
        <end position="161"/>
    </location>
</feature>
<name>A9WNW2_RENSM</name>
<dbReference type="Pfam" id="PF00528">
    <property type="entry name" value="BPD_transp_1"/>
    <property type="match status" value="1"/>
</dbReference>
<dbReference type="CDD" id="cd06261">
    <property type="entry name" value="TM_PBP2"/>
    <property type="match status" value="1"/>
</dbReference>
<feature type="transmembrane region" description="Helical" evidence="7">
    <location>
        <begin position="109"/>
        <end position="133"/>
    </location>
</feature>
<feature type="transmembrane region" description="Helical" evidence="7">
    <location>
        <begin position="273"/>
        <end position="294"/>
    </location>
</feature>
<dbReference type="PANTHER" id="PTHR43744:SF12">
    <property type="entry name" value="ABC TRANSPORTER PERMEASE PROTEIN MG189-RELATED"/>
    <property type="match status" value="1"/>
</dbReference>
<dbReference type="GO" id="GO:0055085">
    <property type="term" value="P:transmembrane transport"/>
    <property type="evidence" value="ECO:0007669"/>
    <property type="project" value="InterPro"/>
</dbReference>
<keyword evidence="10" id="KW-1185">Reference proteome</keyword>
<keyword evidence="5 7" id="KW-1133">Transmembrane helix</keyword>
<keyword evidence="6 7" id="KW-0472">Membrane</keyword>
<evidence type="ECO:0000256" key="6">
    <source>
        <dbReference type="ARBA" id="ARBA00023136"/>
    </source>
</evidence>
<evidence type="ECO:0000256" key="3">
    <source>
        <dbReference type="ARBA" id="ARBA00022475"/>
    </source>
</evidence>
<organism evidence="9 10">
    <name type="scientific">Renibacterium salmoninarum (strain ATCC 33209 / DSM 20767 / JCM 11484 / NBRC 15589 / NCIMB 2235)</name>
    <dbReference type="NCBI Taxonomy" id="288705"/>
    <lineage>
        <taxon>Bacteria</taxon>
        <taxon>Bacillati</taxon>
        <taxon>Actinomycetota</taxon>
        <taxon>Actinomycetes</taxon>
        <taxon>Micrococcales</taxon>
        <taxon>Micrococcaceae</taxon>
        <taxon>Renibacterium</taxon>
    </lineage>
</organism>
<dbReference type="HOGENOM" id="CLU_016047_1_1_11"/>
<dbReference type="RefSeq" id="WP_012244449.1">
    <property type="nucleotide sequence ID" value="NC_010168.1"/>
</dbReference>
<keyword evidence="3" id="KW-1003">Cell membrane</keyword>
<evidence type="ECO:0000256" key="1">
    <source>
        <dbReference type="ARBA" id="ARBA00004651"/>
    </source>
</evidence>
<feature type="transmembrane region" description="Helical" evidence="7">
    <location>
        <begin position="215"/>
        <end position="237"/>
    </location>
</feature>
<keyword evidence="4 7" id="KW-0812">Transmembrane</keyword>
<evidence type="ECO:0000313" key="9">
    <source>
        <dbReference type="EMBL" id="ABY22757.1"/>
    </source>
</evidence>
<dbReference type="AlphaFoldDB" id="A9WNW2"/>
<accession>A9WNW2</accession>
<dbReference type="InterPro" id="IPR035906">
    <property type="entry name" value="MetI-like_sf"/>
</dbReference>
<feature type="transmembrane region" description="Helical" evidence="7">
    <location>
        <begin position="173"/>
        <end position="194"/>
    </location>
</feature>
<proteinExistence type="inferred from homology"/>
<evidence type="ECO:0000256" key="4">
    <source>
        <dbReference type="ARBA" id="ARBA00022692"/>
    </source>
</evidence>
<feature type="transmembrane region" description="Helical" evidence="7">
    <location>
        <begin position="45"/>
        <end position="67"/>
    </location>
</feature>
<sequence>MHPNPVEGSQNDAIVPALRHFATPQRDRQADRRRRRRPAEKLSRGVRVLAAVVIGFLFLLPVLWMLLTSVSLDSDVFQFPPKLWPAWDWSNYARAWGKSPWLQYFGNTVFIAVCVIVLVLFTSLLAGFAFAVMRFKGRTALFLVVMSVMMVPQTVLLIPNFLIAQSTGLYDTYLIQILPWGASVFGIFLLRQFFSTLPKELFEAAEIDGAGPLRMLCSVAAPLAAPSLVLIGLNSFMGTWNSFIWPYIMTKSDSVRPIEVGLQAFYGSDGTDWTGLCAAVSFTSLPIIILFLFLQKYFVTGAYGTQGSVRG</sequence>
<feature type="domain" description="ABC transmembrane type-1" evidence="8">
    <location>
        <begin position="105"/>
        <end position="294"/>
    </location>
</feature>
<comment type="similarity">
    <text evidence="7">Belongs to the binding-protein-dependent transport system permease family.</text>
</comment>
<dbReference type="Proteomes" id="UP000002007">
    <property type="component" value="Chromosome"/>
</dbReference>
<evidence type="ECO:0000256" key="5">
    <source>
        <dbReference type="ARBA" id="ARBA00022989"/>
    </source>
</evidence>
<protein>
    <submittedName>
        <fullName evidence="9">ABC transporter sugar permease</fullName>
    </submittedName>
</protein>
<evidence type="ECO:0000256" key="2">
    <source>
        <dbReference type="ARBA" id="ARBA00022448"/>
    </source>
</evidence>
<dbReference type="eggNOG" id="COG0395">
    <property type="taxonomic scope" value="Bacteria"/>
</dbReference>
<dbReference type="Gene3D" id="1.10.3720.10">
    <property type="entry name" value="MetI-like"/>
    <property type="match status" value="1"/>
</dbReference>
<comment type="subcellular location">
    <subcellularLocation>
        <location evidence="1 7">Cell membrane</location>
        <topology evidence="1 7">Multi-pass membrane protein</topology>
    </subcellularLocation>
</comment>
<gene>
    <name evidence="9" type="ordered locus">RSal33209_1017</name>
</gene>
<reference evidence="10" key="1">
    <citation type="journal article" date="2008" name="J. Bacteriol.">
        <title>Genome sequence of the fish pathogen Renibacterium salmoninarum suggests reductive evolution away from an environmental Arthrobacter ancestor.</title>
        <authorList>
            <person name="Wiens G.D."/>
            <person name="Rockey D.D."/>
            <person name="Wu Z."/>
            <person name="Chang J."/>
            <person name="Levy R."/>
            <person name="Crane S."/>
            <person name="Chen D.S."/>
            <person name="Capri G.R."/>
            <person name="Burnett J.R."/>
            <person name="Sudheesh P.S."/>
            <person name="Schipma M.J."/>
            <person name="Burd H."/>
            <person name="Bhattacharyya A."/>
            <person name="Rhodes L.D."/>
            <person name="Kaul R."/>
            <person name="Strom M.S."/>
        </authorList>
    </citation>
    <scope>NUCLEOTIDE SEQUENCE [LARGE SCALE GENOMIC DNA]</scope>
    <source>
        <strain evidence="10">ATCC 33209 / DSM 20767 / JCM 11484 / NBRC 15589 / NCIMB 2235</strain>
    </source>
</reference>
<dbReference type="STRING" id="288705.RSal33209_1017"/>
<evidence type="ECO:0000313" key="10">
    <source>
        <dbReference type="Proteomes" id="UP000002007"/>
    </source>
</evidence>
<dbReference type="InterPro" id="IPR000515">
    <property type="entry name" value="MetI-like"/>
</dbReference>
<dbReference type="PANTHER" id="PTHR43744">
    <property type="entry name" value="ABC TRANSPORTER PERMEASE PROTEIN MG189-RELATED-RELATED"/>
    <property type="match status" value="1"/>
</dbReference>
<dbReference type="PROSITE" id="PS50928">
    <property type="entry name" value="ABC_TM1"/>
    <property type="match status" value="1"/>
</dbReference>
<keyword evidence="2 7" id="KW-0813">Transport</keyword>
<dbReference type="EMBL" id="CP000910">
    <property type="protein sequence ID" value="ABY22757.1"/>
    <property type="molecule type" value="Genomic_DNA"/>
</dbReference>
<evidence type="ECO:0000259" key="8">
    <source>
        <dbReference type="PROSITE" id="PS50928"/>
    </source>
</evidence>
<dbReference type="KEGG" id="rsa:RSal33209_1017"/>
<dbReference type="SUPFAM" id="SSF161098">
    <property type="entry name" value="MetI-like"/>
    <property type="match status" value="1"/>
</dbReference>
<dbReference type="GO" id="GO:0005886">
    <property type="term" value="C:plasma membrane"/>
    <property type="evidence" value="ECO:0007669"/>
    <property type="project" value="UniProtKB-SubCell"/>
</dbReference>